<dbReference type="Pfam" id="PF21837">
    <property type="entry name" value="DUF6896"/>
    <property type="match status" value="1"/>
</dbReference>
<dbReference type="Proteomes" id="UP000192796">
    <property type="component" value="Unassembled WGS sequence"/>
</dbReference>
<evidence type="ECO:0000259" key="1">
    <source>
        <dbReference type="Pfam" id="PF21837"/>
    </source>
</evidence>
<proteinExistence type="predicted"/>
<reference evidence="2 3" key="1">
    <citation type="submission" date="2016-03" db="EMBL/GenBank/DDBJ databases">
        <title>Niastella vici sp. nov., isolated from farmland soil.</title>
        <authorList>
            <person name="Chen L."/>
            <person name="Wang D."/>
            <person name="Yang S."/>
            <person name="Wang G."/>
        </authorList>
    </citation>
    <scope>NUCLEOTIDE SEQUENCE [LARGE SCALE GENOMIC DNA]</scope>
    <source>
        <strain evidence="2 3">DJ57</strain>
    </source>
</reference>
<evidence type="ECO:0000313" key="2">
    <source>
        <dbReference type="EMBL" id="OQP60435.1"/>
    </source>
</evidence>
<dbReference type="InterPro" id="IPR054191">
    <property type="entry name" value="DUF6896"/>
</dbReference>
<gene>
    <name evidence="2" type="ORF">A3860_33465</name>
</gene>
<dbReference type="AlphaFoldDB" id="A0A1V9FPZ3"/>
<comment type="caution">
    <text evidence="2">The sequence shown here is derived from an EMBL/GenBank/DDBJ whole genome shotgun (WGS) entry which is preliminary data.</text>
</comment>
<protein>
    <recommendedName>
        <fullName evidence="1">DUF6896 domain-containing protein</fullName>
    </recommendedName>
</protein>
<dbReference type="RefSeq" id="WP_081153114.1">
    <property type="nucleotide sequence ID" value="NZ_LVYD01000063.1"/>
</dbReference>
<dbReference type="EMBL" id="LVYD01000063">
    <property type="protein sequence ID" value="OQP60435.1"/>
    <property type="molecule type" value="Genomic_DNA"/>
</dbReference>
<accession>A0A1V9FPZ3</accession>
<name>A0A1V9FPZ3_9BACT</name>
<keyword evidence="3" id="KW-1185">Reference proteome</keyword>
<sequence>MTTQEIIANKESIYFCAKAFREDANTLMLQLSQKFDFNLSDCGAWPIIVYKTNYNNKGILNPDWTFYLHGSHCRFDNLRTGQAIEVKYTEKPEFGCLDGFFFFNYMQTTDRFKELSNWFIDHLNVYTALEVLAEEGTLTKKPSIGSGSYVFAL</sequence>
<feature type="domain" description="DUF6896" evidence="1">
    <location>
        <begin position="14"/>
        <end position="143"/>
    </location>
</feature>
<dbReference type="STRING" id="1703345.A3860_33465"/>
<organism evidence="2 3">
    <name type="scientific">Niastella vici</name>
    <dbReference type="NCBI Taxonomy" id="1703345"/>
    <lineage>
        <taxon>Bacteria</taxon>
        <taxon>Pseudomonadati</taxon>
        <taxon>Bacteroidota</taxon>
        <taxon>Chitinophagia</taxon>
        <taxon>Chitinophagales</taxon>
        <taxon>Chitinophagaceae</taxon>
        <taxon>Niastella</taxon>
    </lineage>
</organism>
<evidence type="ECO:0000313" key="3">
    <source>
        <dbReference type="Proteomes" id="UP000192796"/>
    </source>
</evidence>